<comment type="caution">
    <text evidence="2">The sequence shown here is derived from an EMBL/GenBank/DDBJ whole genome shotgun (WGS) entry which is preliminary data.</text>
</comment>
<evidence type="ECO:0000259" key="1">
    <source>
        <dbReference type="Pfam" id="PF12728"/>
    </source>
</evidence>
<dbReference type="Pfam" id="PF12728">
    <property type="entry name" value="HTH_17"/>
    <property type="match status" value="1"/>
</dbReference>
<reference evidence="2 3" key="1">
    <citation type="submission" date="2006-02" db="EMBL/GenBank/DDBJ databases">
        <authorList>
            <person name="Amann R."/>
            <person name="Ferriera S."/>
            <person name="Johnson J."/>
            <person name="Kravitz S."/>
            <person name="Halpern A."/>
            <person name="Remington K."/>
            <person name="Beeson K."/>
            <person name="Tran B."/>
            <person name="Rogers Y.-H."/>
            <person name="Friedman R."/>
            <person name="Venter J.C."/>
        </authorList>
    </citation>
    <scope>NUCLEOTIDE SEQUENCE [LARGE SCALE GENOMIC DNA]</scope>
    <source>
        <strain evidence="2 3">DSM 3645</strain>
    </source>
</reference>
<dbReference type="Proteomes" id="UP000004358">
    <property type="component" value="Unassembled WGS sequence"/>
</dbReference>
<protein>
    <recommendedName>
        <fullName evidence="1">Helix-turn-helix domain-containing protein</fullName>
    </recommendedName>
</protein>
<organism evidence="2 3">
    <name type="scientific">Blastopirellula marina DSM 3645</name>
    <dbReference type="NCBI Taxonomy" id="314230"/>
    <lineage>
        <taxon>Bacteria</taxon>
        <taxon>Pseudomonadati</taxon>
        <taxon>Planctomycetota</taxon>
        <taxon>Planctomycetia</taxon>
        <taxon>Pirellulales</taxon>
        <taxon>Pirellulaceae</taxon>
        <taxon>Blastopirellula</taxon>
    </lineage>
</organism>
<dbReference type="STRING" id="314230.DSM3645_25202"/>
<dbReference type="HOGENOM" id="CLU_2876852_0_0_0"/>
<accession>A4A0A8</accession>
<dbReference type="AlphaFoldDB" id="A4A0A8"/>
<name>A4A0A8_9BACT</name>
<gene>
    <name evidence="2" type="ORF">DSM3645_25202</name>
</gene>
<evidence type="ECO:0000313" key="2">
    <source>
        <dbReference type="EMBL" id="EAQ77728.1"/>
    </source>
</evidence>
<sequence length="63" mass="7341">MKQQSPNELRISLSLAYSLIARGEIPCYEIASCKRVSEKDLQSYLERQKKESMKLPPSARRHF</sequence>
<proteinExistence type="predicted"/>
<dbReference type="EMBL" id="AANZ01000028">
    <property type="protein sequence ID" value="EAQ77728.1"/>
    <property type="molecule type" value="Genomic_DNA"/>
</dbReference>
<feature type="domain" description="Helix-turn-helix" evidence="1">
    <location>
        <begin position="9"/>
        <end position="48"/>
    </location>
</feature>
<dbReference type="InterPro" id="IPR041657">
    <property type="entry name" value="HTH_17"/>
</dbReference>
<evidence type="ECO:0000313" key="3">
    <source>
        <dbReference type="Proteomes" id="UP000004358"/>
    </source>
</evidence>
<dbReference type="RefSeq" id="WP_002652936.1">
    <property type="nucleotide sequence ID" value="NZ_CH672376.1"/>
</dbReference>